<feature type="region of interest" description="Disordered" evidence="5">
    <location>
        <begin position="107"/>
        <end position="126"/>
    </location>
</feature>
<dbReference type="GO" id="GO:0032040">
    <property type="term" value="C:small-subunit processome"/>
    <property type="evidence" value="ECO:0007669"/>
    <property type="project" value="TreeGrafter"/>
</dbReference>
<feature type="domain" description="BING4 C-terminal" evidence="6">
    <location>
        <begin position="3"/>
        <end position="34"/>
    </location>
</feature>
<evidence type="ECO:0000256" key="4">
    <source>
        <dbReference type="ARBA" id="ARBA00023242"/>
    </source>
</evidence>
<comment type="caution">
    <text evidence="7">The sequence shown here is derived from an EMBL/GenBank/DDBJ whole genome shotgun (WGS) entry which is preliminary data.</text>
</comment>
<dbReference type="Proteomes" id="UP000051574">
    <property type="component" value="Unassembled WGS sequence"/>
</dbReference>
<sequence length="126" mass="14323">SESLSNEETKKQRQETEVKALLEKIQPDLITLDPTSIAEVDVPTLKDKVEAKEKLLHVKAPKVNYEPRRKGKGRGGSAKIFKNKKIVQEVAKKEFIKNIKDMTTKTNKNVTKKKPASVLDRFLPKK</sequence>
<evidence type="ECO:0000259" key="6">
    <source>
        <dbReference type="SMART" id="SM01033"/>
    </source>
</evidence>
<dbReference type="OrthoDB" id="10251154at2759"/>
<dbReference type="PANTHER" id="PTHR14085">
    <property type="entry name" value="WD-REPEAT PROTEIN BING4"/>
    <property type="match status" value="1"/>
</dbReference>
<keyword evidence="2" id="KW-0853">WD repeat</keyword>
<dbReference type="InterPro" id="IPR040315">
    <property type="entry name" value="WDR46/Utp7"/>
</dbReference>
<protein>
    <recommendedName>
        <fullName evidence="6">BING4 C-terminal domain-containing protein</fullName>
    </recommendedName>
</protein>
<reference evidence="7 8" key="1">
    <citation type="submission" date="2015-09" db="EMBL/GenBank/DDBJ databases">
        <title>Draft genome of the scarab beetle Oryctes borbonicus.</title>
        <authorList>
            <person name="Meyer J.M."/>
            <person name="Markov G.V."/>
            <person name="Baskaran P."/>
            <person name="Herrmann M."/>
            <person name="Sommer R.J."/>
            <person name="Roedelsperger C."/>
        </authorList>
    </citation>
    <scope>NUCLEOTIDE SEQUENCE [LARGE SCALE GENOMIC DNA]</scope>
    <source>
        <strain evidence="7">OB123</strain>
        <tissue evidence="7">Whole animal</tissue>
    </source>
</reference>
<dbReference type="GO" id="GO:0030686">
    <property type="term" value="C:90S preribosome"/>
    <property type="evidence" value="ECO:0007669"/>
    <property type="project" value="TreeGrafter"/>
</dbReference>
<keyword evidence="8" id="KW-1185">Reference proteome</keyword>
<dbReference type="InterPro" id="IPR012952">
    <property type="entry name" value="BING4_C_dom"/>
</dbReference>
<dbReference type="PANTHER" id="PTHR14085:SF3">
    <property type="entry name" value="WD REPEAT-CONTAINING PROTEIN 46"/>
    <property type="match status" value="1"/>
</dbReference>
<evidence type="ECO:0000256" key="2">
    <source>
        <dbReference type="ARBA" id="ARBA00022574"/>
    </source>
</evidence>
<feature type="non-terminal residue" evidence="7">
    <location>
        <position position="1"/>
    </location>
</feature>
<dbReference type="AlphaFoldDB" id="A0A0T6B3N6"/>
<organism evidence="7 8">
    <name type="scientific">Oryctes borbonicus</name>
    <dbReference type="NCBI Taxonomy" id="1629725"/>
    <lineage>
        <taxon>Eukaryota</taxon>
        <taxon>Metazoa</taxon>
        <taxon>Ecdysozoa</taxon>
        <taxon>Arthropoda</taxon>
        <taxon>Hexapoda</taxon>
        <taxon>Insecta</taxon>
        <taxon>Pterygota</taxon>
        <taxon>Neoptera</taxon>
        <taxon>Endopterygota</taxon>
        <taxon>Coleoptera</taxon>
        <taxon>Polyphaga</taxon>
        <taxon>Scarabaeiformia</taxon>
        <taxon>Scarabaeidae</taxon>
        <taxon>Dynastinae</taxon>
        <taxon>Oryctes</taxon>
    </lineage>
</organism>
<gene>
    <name evidence="7" type="ORF">AMK59_6065</name>
</gene>
<evidence type="ECO:0000256" key="1">
    <source>
        <dbReference type="ARBA" id="ARBA00004604"/>
    </source>
</evidence>
<evidence type="ECO:0000313" key="8">
    <source>
        <dbReference type="Proteomes" id="UP000051574"/>
    </source>
</evidence>
<keyword evidence="4" id="KW-0539">Nucleus</keyword>
<dbReference type="SMART" id="SM01033">
    <property type="entry name" value="BING4CT"/>
    <property type="match status" value="1"/>
</dbReference>
<comment type="subcellular location">
    <subcellularLocation>
        <location evidence="1">Nucleus</location>
        <location evidence="1">Nucleolus</location>
    </subcellularLocation>
</comment>
<name>A0A0T6B3N6_9SCAR</name>
<dbReference type="GO" id="GO:0000462">
    <property type="term" value="P:maturation of SSU-rRNA from tricistronic rRNA transcript (SSU-rRNA, 5.8S rRNA, LSU-rRNA)"/>
    <property type="evidence" value="ECO:0007669"/>
    <property type="project" value="TreeGrafter"/>
</dbReference>
<dbReference type="EMBL" id="LJIG01016053">
    <property type="protein sequence ID" value="KRT81755.1"/>
    <property type="molecule type" value="Genomic_DNA"/>
</dbReference>
<evidence type="ECO:0000313" key="7">
    <source>
        <dbReference type="EMBL" id="KRT81755.1"/>
    </source>
</evidence>
<keyword evidence="3" id="KW-0677">Repeat</keyword>
<accession>A0A0T6B3N6</accession>
<evidence type="ECO:0000256" key="5">
    <source>
        <dbReference type="SAM" id="MobiDB-lite"/>
    </source>
</evidence>
<proteinExistence type="predicted"/>
<dbReference type="Pfam" id="PF08149">
    <property type="entry name" value="BING4CT"/>
    <property type="match status" value="1"/>
</dbReference>
<evidence type="ECO:0000256" key="3">
    <source>
        <dbReference type="ARBA" id="ARBA00022737"/>
    </source>
</evidence>